<dbReference type="GO" id="GO:0003676">
    <property type="term" value="F:nucleic acid binding"/>
    <property type="evidence" value="ECO:0007669"/>
    <property type="project" value="InterPro"/>
</dbReference>
<dbReference type="Ensembl" id="ENSSGRT00000033737.1">
    <property type="protein sequence ID" value="ENSSGRP00000031430.1"/>
    <property type="gene ID" value="ENSSGRG00000017655.1"/>
</dbReference>
<dbReference type="SUPFAM" id="SSF53098">
    <property type="entry name" value="Ribonuclease H-like"/>
    <property type="match status" value="1"/>
</dbReference>
<reference evidence="4" key="2">
    <citation type="submission" date="2025-09" db="UniProtKB">
        <authorList>
            <consortium name="Ensembl"/>
        </authorList>
    </citation>
    <scope>IDENTIFICATION</scope>
</reference>
<dbReference type="PROSITE" id="PS50994">
    <property type="entry name" value="INTEGRASE"/>
    <property type="match status" value="1"/>
</dbReference>
<name>A0A672M491_SINGR</name>
<accession>A0A672M491</accession>
<dbReference type="Gene3D" id="1.10.340.70">
    <property type="match status" value="1"/>
</dbReference>
<dbReference type="Pfam" id="PF17921">
    <property type="entry name" value="Integrase_H2C2"/>
    <property type="match status" value="1"/>
</dbReference>
<evidence type="ECO:0000256" key="1">
    <source>
        <dbReference type="ARBA" id="ARBA00039658"/>
    </source>
</evidence>
<dbReference type="OMA" id="CMDFWSA"/>
<feature type="region of interest" description="Disordered" evidence="2">
    <location>
        <begin position="526"/>
        <end position="545"/>
    </location>
</feature>
<feature type="domain" description="Integrase catalytic" evidence="3">
    <location>
        <begin position="230"/>
        <end position="388"/>
    </location>
</feature>
<dbReference type="PANTHER" id="PTHR37984">
    <property type="entry name" value="PROTEIN CBG26694"/>
    <property type="match status" value="1"/>
</dbReference>
<evidence type="ECO:0000313" key="4">
    <source>
        <dbReference type="Ensembl" id="ENSSGRP00000031430.1"/>
    </source>
</evidence>
<dbReference type="InParanoid" id="A0A672M491"/>
<reference evidence="4" key="1">
    <citation type="submission" date="2025-08" db="UniProtKB">
        <authorList>
            <consortium name="Ensembl"/>
        </authorList>
    </citation>
    <scope>IDENTIFICATION</scope>
</reference>
<dbReference type="InterPro" id="IPR012337">
    <property type="entry name" value="RNaseH-like_sf"/>
</dbReference>
<proteinExistence type="predicted"/>
<dbReference type="AlphaFoldDB" id="A0A672M491"/>
<dbReference type="FunFam" id="3.30.420.10:FF:000032">
    <property type="entry name" value="Retrovirus-related Pol polyprotein from transposon 297-like Protein"/>
    <property type="match status" value="1"/>
</dbReference>
<keyword evidence="5" id="KW-1185">Reference proteome</keyword>
<dbReference type="InterPro" id="IPR001584">
    <property type="entry name" value="Integrase_cat-core"/>
</dbReference>
<dbReference type="PANTHER" id="PTHR37984:SF15">
    <property type="entry name" value="INTEGRASE CATALYTIC DOMAIN-CONTAINING PROTEIN"/>
    <property type="match status" value="1"/>
</dbReference>
<organism evidence="4 5">
    <name type="scientific">Sinocyclocheilus grahami</name>
    <name type="common">Dianchi golden-line fish</name>
    <name type="synonym">Barbus grahami</name>
    <dbReference type="NCBI Taxonomy" id="75366"/>
    <lineage>
        <taxon>Eukaryota</taxon>
        <taxon>Metazoa</taxon>
        <taxon>Chordata</taxon>
        <taxon>Craniata</taxon>
        <taxon>Vertebrata</taxon>
        <taxon>Euteleostomi</taxon>
        <taxon>Actinopterygii</taxon>
        <taxon>Neopterygii</taxon>
        <taxon>Teleostei</taxon>
        <taxon>Ostariophysi</taxon>
        <taxon>Cypriniformes</taxon>
        <taxon>Cyprinidae</taxon>
        <taxon>Cyprininae</taxon>
        <taxon>Sinocyclocheilus</taxon>
    </lineage>
</organism>
<dbReference type="Pfam" id="PF00665">
    <property type="entry name" value="rve"/>
    <property type="match status" value="1"/>
</dbReference>
<dbReference type="InterPro" id="IPR041588">
    <property type="entry name" value="Integrase_H2C2"/>
</dbReference>
<evidence type="ECO:0000256" key="2">
    <source>
        <dbReference type="SAM" id="MobiDB-lite"/>
    </source>
</evidence>
<dbReference type="Proteomes" id="UP000472262">
    <property type="component" value="Unassembled WGS sequence"/>
</dbReference>
<dbReference type="InterPro" id="IPR050951">
    <property type="entry name" value="Retrovirus_Pol_polyprotein"/>
</dbReference>
<protein>
    <recommendedName>
        <fullName evidence="1">Gypsy retrotransposon integrase-like protein 1</fullName>
    </recommendedName>
</protein>
<sequence length="619" mass="70470">MSADSVQDAFRRSCDTDRRQCVLNLGQSCESNIQQNKDLLTVPNADVSAILNSHVEWNIGARARAMSVIDHLPQIMSIGTDTLPAYSEQELREKQLADKTLSRVLYYVERQRRPSRRERAKESMAVIRYLKHWDKLVVRNGILYRVSRDQLSRTKRHQFVVPESLVSVILRGIHDDGGHQGQSRSISLARQRLFWLNMDRNVRDYVRLCHRCTVSKTTDPSGRAPLESISTSRPLELVCIDFWSAEDSTNKSVDVLVVTDHFTRLAQAFVCRDQSAKQVARVLWDKYFCIYGLPERIHSDQGPSFESKLIRELLRVSGVNKSHTTPYHPMGNGSVERFNRTLGNMIRALSPDVKRDWPRRLQTLTFLYNCTTHETTGYAPFYLMFGRVPRLPIDILFRSVLNDSAVTCCDKFVITLVKDLKEALQIAQEHATKEQKRHAELYNRRVKGLDIDIGDQVLLANKTERGKRKVADRWESTVYTVVDRIPDIHTYRIRNPATGQEKVVHRNLLMLVNFLPVTMKNSLSGQVSDASDSCQRSPSDLSLSTVEDETLGGDAEVSKTSCSSVAVDGSEMMRDNALSTCDNVGIDCENDSMSVRESDNRIRTISWVSELPESCIQDE</sequence>
<dbReference type="Gene3D" id="3.30.420.10">
    <property type="entry name" value="Ribonuclease H-like superfamily/Ribonuclease H"/>
    <property type="match status" value="1"/>
</dbReference>
<dbReference type="FunFam" id="1.10.340.70:FF:000001">
    <property type="entry name" value="Retrovirus-related Pol polyprotein from transposon gypsy-like Protein"/>
    <property type="match status" value="1"/>
</dbReference>
<dbReference type="GO" id="GO:0015074">
    <property type="term" value="P:DNA integration"/>
    <property type="evidence" value="ECO:0007669"/>
    <property type="project" value="InterPro"/>
</dbReference>
<dbReference type="InterPro" id="IPR036397">
    <property type="entry name" value="RNaseH_sf"/>
</dbReference>
<evidence type="ECO:0000259" key="3">
    <source>
        <dbReference type="PROSITE" id="PS50994"/>
    </source>
</evidence>
<evidence type="ECO:0000313" key="5">
    <source>
        <dbReference type="Proteomes" id="UP000472262"/>
    </source>
</evidence>